<name>A0A0R3KRG7_9BRAD</name>
<organism evidence="1 2">
    <name type="scientific">Bradyrhizobium jicamae</name>
    <dbReference type="NCBI Taxonomy" id="280332"/>
    <lineage>
        <taxon>Bacteria</taxon>
        <taxon>Pseudomonadati</taxon>
        <taxon>Pseudomonadota</taxon>
        <taxon>Alphaproteobacteria</taxon>
        <taxon>Hyphomicrobiales</taxon>
        <taxon>Nitrobacteraceae</taxon>
        <taxon>Bradyrhizobium</taxon>
    </lineage>
</organism>
<evidence type="ECO:0000313" key="2">
    <source>
        <dbReference type="Proteomes" id="UP000050863"/>
    </source>
</evidence>
<gene>
    <name evidence="1" type="ORF">CQ12_37115</name>
</gene>
<evidence type="ECO:0000313" key="1">
    <source>
        <dbReference type="EMBL" id="KRQ96110.1"/>
    </source>
</evidence>
<protein>
    <submittedName>
        <fullName evidence="1">Uncharacterized protein</fullName>
    </submittedName>
</protein>
<comment type="caution">
    <text evidence="1">The sequence shown here is derived from an EMBL/GenBank/DDBJ whole genome shotgun (WGS) entry which is preliminary data.</text>
</comment>
<keyword evidence="2" id="KW-1185">Reference proteome</keyword>
<accession>A0A0R3KRG7</accession>
<dbReference type="AlphaFoldDB" id="A0A0R3KRG7"/>
<reference evidence="1 2" key="1">
    <citation type="submission" date="2014-03" db="EMBL/GenBank/DDBJ databases">
        <title>Bradyrhizobium valentinum sp. nov., isolated from effective nodules of Lupinus mariae-josephae, a lupine endemic of basic-lime soils in Eastern Spain.</title>
        <authorList>
            <person name="Duran D."/>
            <person name="Rey L."/>
            <person name="Navarro A."/>
            <person name="Busquets A."/>
            <person name="Imperial J."/>
            <person name="Ruiz-Argueso T."/>
        </authorList>
    </citation>
    <scope>NUCLEOTIDE SEQUENCE [LARGE SCALE GENOMIC DNA]</scope>
    <source>
        <strain evidence="1 2">PAC68</strain>
    </source>
</reference>
<dbReference type="EMBL" id="LLXZ01000203">
    <property type="protein sequence ID" value="KRQ96110.1"/>
    <property type="molecule type" value="Genomic_DNA"/>
</dbReference>
<sequence length="110" mass="12353">MSLAFRCAEPVHRLLHERCSQPNASPDLRGKFVETLGPKYAGSTLVRCGKHWRYGEMEARLKGHSLINDSKTAIELFKLAAHKGKATVYRDVVGFIIRTEELSEGGLNER</sequence>
<dbReference type="Proteomes" id="UP000050863">
    <property type="component" value="Unassembled WGS sequence"/>
</dbReference>
<proteinExistence type="predicted"/>